<dbReference type="AlphaFoldDB" id="A0A6M3LEX4"/>
<dbReference type="EMBL" id="MT143142">
    <property type="protein sequence ID" value="QJA93350.1"/>
    <property type="molecule type" value="Genomic_DNA"/>
</dbReference>
<reference evidence="1" key="1">
    <citation type="submission" date="2020-03" db="EMBL/GenBank/DDBJ databases">
        <title>The deep terrestrial virosphere.</title>
        <authorList>
            <person name="Holmfeldt K."/>
            <person name="Nilsson E."/>
            <person name="Simone D."/>
            <person name="Lopez-Fernandez M."/>
            <person name="Wu X."/>
            <person name="de Brujin I."/>
            <person name="Lundin D."/>
            <person name="Andersson A."/>
            <person name="Bertilsson S."/>
            <person name="Dopson M."/>
        </authorList>
    </citation>
    <scope>NUCLEOTIDE SEQUENCE</scope>
    <source>
        <strain evidence="1">MM415B04258</strain>
    </source>
</reference>
<organism evidence="1">
    <name type="scientific">viral metagenome</name>
    <dbReference type="NCBI Taxonomy" id="1070528"/>
    <lineage>
        <taxon>unclassified sequences</taxon>
        <taxon>metagenomes</taxon>
        <taxon>organismal metagenomes</taxon>
    </lineage>
</organism>
<protein>
    <submittedName>
        <fullName evidence="1">Uncharacterized protein</fullName>
    </submittedName>
</protein>
<gene>
    <name evidence="1" type="ORF">MM415B04258_0007</name>
</gene>
<sequence>MNTPKRTAKQRVIDRLKAQGFTRGCGDLQEYERAENNILSFGEPASRRDEVIRWITEYLGV</sequence>
<evidence type="ECO:0000313" key="1">
    <source>
        <dbReference type="EMBL" id="QJA93350.1"/>
    </source>
</evidence>
<accession>A0A6M3LEX4</accession>
<proteinExistence type="predicted"/>
<name>A0A6M3LEX4_9ZZZZ</name>